<dbReference type="STRING" id="572546.Arcpr_0199"/>
<keyword evidence="3" id="KW-1185">Reference proteome</keyword>
<gene>
    <name evidence="2" type="ordered locus">Arcpr_0199</name>
</gene>
<dbReference type="HOGENOM" id="CLU_193441_0_0_2"/>
<dbReference type="KEGG" id="apo:Arcpr_0199"/>
<dbReference type="RefSeq" id="WP_012939606.1">
    <property type="nucleotide sequence ID" value="NC_013741.1"/>
</dbReference>
<keyword evidence="1" id="KW-0175">Coiled coil</keyword>
<evidence type="ECO:0000313" key="3">
    <source>
        <dbReference type="Proteomes" id="UP000001901"/>
    </source>
</evidence>
<dbReference type="InterPro" id="IPR035205">
    <property type="entry name" value="DUF5320"/>
</dbReference>
<dbReference type="eggNOG" id="arCOG10150">
    <property type="taxonomic scope" value="Archaea"/>
</dbReference>
<dbReference type="Pfam" id="PF17253">
    <property type="entry name" value="DUF5320"/>
    <property type="match status" value="1"/>
</dbReference>
<protein>
    <recommendedName>
        <fullName evidence="4">DUF5320 domain-containing protein</fullName>
    </recommendedName>
</protein>
<proteinExistence type="predicted"/>
<dbReference type="AlphaFoldDB" id="D2RG45"/>
<sequence length="84" mass="10721">MWWRWRRYPGHGPWSDLPPWERPGWKFGRGRGWCWWYMSRYLEDIPEYAPSKEEEIRMLEDYARYLEQELERIKRRIRELKGSE</sequence>
<evidence type="ECO:0008006" key="4">
    <source>
        <dbReference type="Google" id="ProtNLM"/>
    </source>
</evidence>
<dbReference type="PaxDb" id="572546-Arcpr_0199"/>
<reference evidence="2 3" key="1">
    <citation type="journal article" date="2010" name="Stand. Genomic Sci.">
        <title>Complete genome sequence of Archaeoglobus profundus type strain (AV18).</title>
        <authorList>
            <person name="von Jan M."/>
            <person name="Lapidus A."/>
            <person name="Del Rio T.G."/>
            <person name="Copeland A."/>
            <person name="Tice H."/>
            <person name="Cheng J.F."/>
            <person name="Lucas S."/>
            <person name="Chen F."/>
            <person name="Nolan M."/>
            <person name="Goodwin L."/>
            <person name="Han C."/>
            <person name="Pitluck S."/>
            <person name="Liolios K."/>
            <person name="Ivanova N."/>
            <person name="Mavromatis K."/>
            <person name="Ovchinnikova G."/>
            <person name="Chertkov O."/>
            <person name="Pati A."/>
            <person name="Chen A."/>
            <person name="Palaniappan K."/>
            <person name="Land M."/>
            <person name="Hauser L."/>
            <person name="Chang Y.J."/>
            <person name="Jeffries C.D."/>
            <person name="Saunders E."/>
            <person name="Brettin T."/>
            <person name="Detter J.C."/>
            <person name="Chain P."/>
            <person name="Eichinger K."/>
            <person name="Huber H."/>
            <person name="Spring S."/>
            <person name="Rohde M."/>
            <person name="Goker M."/>
            <person name="Wirth R."/>
            <person name="Woyke T."/>
            <person name="Bristow J."/>
            <person name="Eisen J.A."/>
            <person name="Markowitz V."/>
            <person name="Hugenholtz P."/>
            <person name="Kyrpides N.C."/>
            <person name="Klenk H.P."/>
        </authorList>
    </citation>
    <scope>NUCLEOTIDE SEQUENCE [LARGE SCALE GENOMIC DNA]</scope>
    <source>
        <strain evidence="3">DSM 5631 / JCM 9629 / NBRC 100127 / Av18</strain>
    </source>
</reference>
<dbReference type="GeneID" id="8738849"/>
<organism evidence="2 3">
    <name type="scientific">Archaeoglobus profundus (strain DSM 5631 / JCM 9629 / NBRC 100127 / Av18)</name>
    <dbReference type="NCBI Taxonomy" id="572546"/>
    <lineage>
        <taxon>Archaea</taxon>
        <taxon>Methanobacteriati</taxon>
        <taxon>Methanobacteriota</taxon>
        <taxon>Archaeoglobi</taxon>
        <taxon>Archaeoglobales</taxon>
        <taxon>Archaeoglobaceae</taxon>
        <taxon>Archaeoglobus</taxon>
    </lineage>
</organism>
<accession>D2RG45</accession>
<feature type="coiled-coil region" evidence="1">
    <location>
        <begin position="56"/>
        <end position="83"/>
    </location>
</feature>
<dbReference type="OrthoDB" id="46186at2157"/>
<name>D2RG45_ARCPA</name>
<dbReference type="EMBL" id="CP001857">
    <property type="protein sequence ID" value="ADB57270.1"/>
    <property type="molecule type" value="Genomic_DNA"/>
</dbReference>
<evidence type="ECO:0000313" key="2">
    <source>
        <dbReference type="EMBL" id="ADB57270.1"/>
    </source>
</evidence>
<dbReference type="Proteomes" id="UP000001901">
    <property type="component" value="Chromosome"/>
</dbReference>
<evidence type="ECO:0000256" key="1">
    <source>
        <dbReference type="SAM" id="Coils"/>
    </source>
</evidence>